<dbReference type="EMBL" id="JBEHCU010003976">
    <property type="protein sequence ID" value="KAL1401864.1"/>
    <property type="molecule type" value="Genomic_DNA"/>
</dbReference>
<keyword evidence="1" id="KW-0472">Membrane</keyword>
<organism evidence="2 3">
    <name type="scientific">Culex pipiens pipiens</name>
    <name type="common">Northern house mosquito</name>
    <dbReference type="NCBI Taxonomy" id="38569"/>
    <lineage>
        <taxon>Eukaryota</taxon>
        <taxon>Metazoa</taxon>
        <taxon>Ecdysozoa</taxon>
        <taxon>Arthropoda</taxon>
        <taxon>Hexapoda</taxon>
        <taxon>Insecta</taxon>
        <taxon>Pterygota</taxon>
        <taxon>Neoptera</taxon>
        <taxon>Endopterygota</taxon>
        <taxon>Diptera</taxon>
        <taxon>Nematocera</taxon>
        <taxon>Culicoidea</taxon>
        <taxon>Culicidae</taxon>
        <taxon>Culicinae</taxon>
        <taxon>Culicini</taxon>
        <taxon>Culex</taxon>
        <taxon>Culex</taxon>
    </lineage>
</organism>
<proteinExistence type="predicted"/>
<comment type="caution">
    <text evidence="2">The sequence shown here is derived from an EMBL/GenBank/DDBJ whole genome shotgun (WGS) entry which is preliminary data.</text>
</comment>
<keyword evidence="3" id="KW-1185">Reference proteome</keyword>
<protein>
    <submittedName>
        <fullName evidence="2">Uncharacterized protein</fullName>
    </submittedName>
</protein>
<name>A0ABD1DU49_CULPP</name>
<dbReference type="AlphaFoldDB" id="A0ABD1DU49"/>
<feature type="transmembrane region" description="Helical" evidence="1">
    <location>
        <begin position="68"/>
        <end position="88"/>
    </location>
</feature>
<evidence type="ECO:0000313" key="3">
    <source>
        <dbReference type="Proteomes" id="UP001562425"/>
    </source>
</evidence>
<evidence type="ECO:0000256" key="1">
    <source>
        <dbReference type="SAM" id="Phobius"/>
    </source>
</evidence>
<gene>
    <name evidence="2" type="ORF">pipiens_006340</name>
</gene>
<dbReference type="Proteomes" id="UP001562425">
    <property type="component" value="Unassembled WGS sequence"/>
</dbReference>
<reference evidence="2 3" key="1">
    <citation type="submission" date="2024-05" db="EMBL/GenBank/DDBJ databases">
        <title>Culex pipiens pipiens assembly and annotation.</title>
        <authorList>
            <person name="Alout H."/>
            <person name="Durand T."/>
        </authorList>
    </citation>
    <scope>NUCLEOTIDE SEQUENCE [LARGE SCALE GENOMIC DNA]</scope>
    <source>
        <strain evidence="2">HA-2024</strain>
        <tissue evidence="2">Whole body</tissue>
    </source>
</reference>
<keyword evidence="1" id="KW-1133">Transmembrane helix</keyword>
<keyword evidence="1" id="KW-0812">Transmembrane</keyword>
<sequence length="171" mass="18122">MINPVGQRDTSAHVDGLESKIYGPSARKGGWTYPNMVPDLTYPARVGAGSPSSKPSVAHLEELNMKTIVVLAVLIAVAVANPVVNIAVHVNNQDADSDEYVPTPDYPEVPEELKNIPVPLAGAVPAAAAAAVKPHVTFPGAPPRPGTLVNIEVFVDSQRQGEPDEYEPEPY</sequence>
<evidence type="ECO:0000313" key="2">
    <source>
        <dbReference type="EMBL" id="KAL1401864.1"/>
    </source>
</evidence>
<accession>A0ABD1DU49</accession>